<dbReference type="GO" id="GO:0080008">
    <property type="term" value="C:Cul4-RING E3 ubiquitin ligase complex"/>
    <property type="evidence" value="ECO:0007669"/>
    <property type="project" value="TreeGrafter"/>
</dbReference>
<proteinExistence type="predicted"/>
<dbReference type="SMART" id="SM00320">
    <property type="entry name" value="WD40"/>
    <property type="match status" value="6"/>
</dbReference>
<accession>A0A0N7ZA05</accession>
<sequence length="705" mass="78756">MQYKMEVSALEPTATGAKDHSSSASMGSSTYHPLFRKPSKRQGFLQLQRSREIEQISWQSFKWQNQMTHALVSRLGITKELKGHRGCVNCIEFNTEGSLLLSGSDDYNIILWDVYKQKRLKILSTGHRGNIFSVKFQPQSGDRVAISGAGDGHIEVRELETEDVTHICTCHEKRVKRIATVPTQPNNFYSASEDGTVMLYDMRAPHTCNSQASNFLIDLRQHAGSTVECRCITIHPSRPELIAIGVNDPFIRIYDRRMIKVNSVQYFSGGSGHLERNNYSVSHTTGSSDNLPPGCVQYLVPGHLPDRLREFHRQGRSLSTTYLTYSADGTQLLANLGGEHIYLFHMANPQYPRHYAAPSATKLHSKECDAVSNGMCKSVSANTNGISSHLTEGGDRMSVYFYPPVPPLTPRAESLKARANQAFAAEKYITGLQLYNQAAEISPNSAVLYSNRAAALMKRKWDGDIYAALRDCFTALDIDPHHVKAHFRLARCLHQLGREDEAQVCLDDFMKQHPDHISSPACTTLANDIAKAIISKQREGPDIDGDNDIPFPTPSAQEQKWRSQASDYHKYYCGHCNTLTDIKEAIFLGSDGKFIAAGSDDGNLFVWDSHTTNLIRVLPGDESIVNCVQAHPHTCLLATSGIESVVKLWAPLPQNDKTKEAPVDMEEIAQANQQRMCIDHNEVIFMQPLSPSYIEWLNHDNLPLN</sequence>
<dbReference type="GO" id="GO:0045717">
    <property type="term" value="P:negative regulation of fatty acid biosynthetic process"/>
    <property type="evidence" value="ECO:0007669"/>
    <property type="project" value="TreeGrafter"/>
</dbReference>
<name>A0A0N7ZA05_SCYOL</name>
<organism evidence="5">
    <name type="scientific">Scylla olivacea</name>
    <name type="common">Orange mud crab</name>
    <name type="synonym">Cancer olivacea</name>
    <dbReference type="NCBI Taxonomy" id="85551"/>
    <lineage>
        <taxon>Eukaryota</taxon>
        <taxon>Metazoa</taxon>
        <taxon>Ecdysozoa</taxon>
        <taxon>Arthropoda</taxon>
        <taxon>Crustacea</taxon>
        <taxon>Multicrustacea</taxon>
        <taxon>Malacostraca</taxon>
        <taxon>Eumalacostraca</taxon>
        <taxon>Eucarida</taxon>
        <taxon>Decapoda</taxon>
        <taxon>Pleocyemata</taxon>
        <taxon>Brachyura</taxon>
        <taxon>Eubrachyura</taxon>
        <taxon>Portunoidea</taxon>
        <taxon>Portunidae</taxon>
        <taxon>Portuninae</taxon>
        <taxon>Scylla</taxon>
    </lineage>
</organism>
<dbReference type="GO" id="GO:0005737">
    <property type="term" value="C:cytoplasm"/>
    <property type="evidence" value="ECO:0007669"/>
    <property type="project" value="TreeGrafter"/>
</dbReference>
<dbReference type="SMART" id="SM00028">
    <property type="entry name" value="TPR"/>
    <property type="match status" value="3"/>
</dbReference>
<dbReference type="Pfam" id="PF00400">
    <property type="entry name" value="WD40"/>
    <property type="match status" value="4"/>
</dbReference>
<evidence type="ECO:0008006" key="6">
    <source>
        <dbReference type="Google" id="ProtNLM"/>
    </source>
</evidence>
<feature type="repeat" description="WD" evidence="3">
    <location>
        <begin position="618"/>
        <end position="649"/>
    </location>
</feature>
<dbReference type="PROSITE" id="PS00678">
    <property type="entry name" value="WD_REPEATS_1"/>
    <property type="match status" value="1"/>
</dbReference>
<dbReference type="PROSITE" id="PS50294">
    <property type="entry name" value="WD_REPEATS_REGION"/>
    <property type="match status" value="1"/>
</dbReference>
<dbReference type="Pfam" id="PF14559">
    <property type="entry name" value="TPR_19"/>
    <property type="match status" value="1"/>
</dbReference>
<dbReference type="InterPro" id="IPR045151">
    <property type="entry name" value="DCAF8"/>
</dbReference>
<dbReference type="PROSITE" id="PS50082">
    <property type="entry name" value="WD_REPEATS_2"/>
    <property type="match status" value="3"/>
</dbReference>
<dbReference type="EMBL" id="GDRN01106921">
    <property type="protein sequence ID" value="JAI57504.1"/>
    <property type="molecule type" value="Transcribed_RNA"/>
</dbReference>
<evidence type="ECO:0000256" key="1">
    <source>
        <dbReference type="ARBA" id="ARBA00022574"/>
    </source>
</evidence>
<dbReference type="PANTHER" id="PTHR15574">
    <property type="entry name" value="WD REPEAT DOMAIN-CONTAINING FAMILY"/>
    <property type="match status" value="1"/>
</dbReference>
<evidence type="ECO:0000313" key="5">
    <source>
        <dbReference type="EMBL" id="JAI57504.1"/>
    </source>
</evidence>
<dbReference type="SUPFAM" id="SSF48452">
    <property type="entry name" value="TPR-like"/>
    <property type="match status" value="1"/>
</dbReference>
<feature type="compositionally biased region" description="Polar residues" evidence="4">
    <location>
        <begin position="22"/>
        <end position="31"/>
    </location>
</feature>
<evidence type="ECO:0000256" key="4">
    <source>
        <dbReference type="SAM" id="MobiDB-lite"/>
    </source>
</evidence>
<keyword evidence="2" id="KW-0677">Repeat</keyword>
<keyword evidence="1 3" id="KW-0853">WD repeat</keyword>
<dbReference type="InterPro" id="IPR019775">
    <property type="entry name" value="WD40_repeat_CS"/>
</dbReference>
<evidence type="ECO:0000256" key="3">
    <source>
        <dbReference type="PROSITE-ProRule" id="PRU00221"/>
    </source>
</evidence>
<dbReference type="Gene3D" id="1.25.40.10">
    <property type="entry name" value="Tetratricopeptide repeat domain"/>
    <property type="match status" value="1"/>
</dbReference>
<protein>
    <recommendedName>
        <fullName evidence="6">WD and tetratricopeptide repeats protein 1</fullName>
    </recommendedName>
</protein>
<dbReference type="SUPFAM" id="SSF50978">
    <property type="entry name" value="WD40 repeat-like"/>
    <property type="match status" value="1"/>
</dbReference>
<dbReference type="InterPro" id="IPR001680">
    <property type="entry name" value="WD40_rpt"/>
</dbReference>
<reference evidence="5" key="1">
    <citation type="submission" date="2015-09" db="EMBL/GenBank/DDBJ databases">
        <title>Scylla olivacea transcriptome.</title>
        <authorList>
            <person name="Ikhwanuddin M."/>
        </authorList>
    </citation>
    <scope>NUCLEOTIDE SEQUENCE</scope>
</reference>
<dbReference type="InterPro" id="IPR036322">
    <property type="entry name" value="WD40_repeat_dom_sf"/>
</dbReference>
<dbReference type="InterPro" id="IPR015943">
    <property type="entry name" value="WD40/YVTN_repeat-like_dom_sf"/>
</dbReference>
<dbReference type="InterPro" id="IPR019734">
    <property type="entry name" value="TPR_rpt"/>
</dbReference>
<evidence type="ECO:0000256" key="2">
    <source>
        <dbReference type="ARBA" id="ARBA00022737"/>
    </source>
</evidence>
<feature type="repeat" description="WD" evidence="3">
    <location>
        <begin position="81"/>
        <end position="122"/>
    </location>
</feature>
<dbReference type="PANTHER" id="PTHR15574:SF40">
    <property type="entry name" value="WD AND TETRATRICOPEPTIDE REPEATS PROTEIN 1"/>
    <property type="match status" value="1"/>
</dbReference>
<dbReference type="Gene3D" id="2.130.10.10">
    <property type="entry name" value="YVTN repeat-like/Quinoprotein amine dehydrogenase"/>
    <property type="match status" value="2"/>
</dbReference>
<feature type="repeat" description="WD" evidence="3">
    <location>
        <begin position="591"/>
        <end position="617"/>
    </location>
</feature>
<dbReference type="InterPro" id="IPR011990">
    <property type="entry name" value="TPR-like_helical_dom_sf"/>
</dbReference>
<dbReference type="AlphaFoldDB" id="A0A0N7ZA05"/>
<feature type="region of interest" description="Disordered" evidence="4">
    <location>
        <begin position="1"/>
        <end position="32"/>
    </location>
</feature>